<evidence type="ECO:0000256" key="5">
    <source>
        <dbReference type="ARBA" id="ARBA00022723"/>
    </source>
</evidence>
<comment type="caution">
    <text evidence="7">The sequence shown here is derived from an EMBL/GenBank/DDBJ whole genome shotgun (WGS) entry which is preliminary data.</text>
</comment>
<dbReference type="GO" id="GO:0071025">
    <property type="term" value="P:RNA surveillance"/>
    <property type="evidence" value="ECO:0007669"/>
    <property type="project" value="InterPro"/>
</dbReference>
<evidence type="ECO:0000259" key="6">
    <source>
        <dbReference type="Pfam" id="PF03465"/>
    </source>
</evidence>
<dbReference type="Proteomes" id="UP000194236">
    <property type="component" value="Unassembled WGS sequence"/>
</dbReference>
<dbReference type="GO" id="GO:0046872">
    <property type="term" value="F:metal ion binding"/>
    <property type="evidence" value="ECO:0007669"/>
    <property type="project" value="UniProtKB-KW"/>
</dbReference>
<name>A0A1Y3AV01_EURMA</name>
<comment type="cofactor">
    <cofactor evidence="1">
        <name>a divalent metal cation</name>
        <dbReference type="ChEBI" id="CHEBI:60240"/>
    </cofactor>
</comment>
<keyword evidence="5" id="KW-0479">Metal-binding</keyword>
<dbReference type="Gene3D" id="3.30.420.60">
    <property type="entry name" value="eRF1 domain 2"/>
    <property type="match status" value="1"/>
</dbReference>
<dbReference type="GO" id="GO:0070651">
    <property type="term" value="P:nonfunctional rRNA decay"/>
    <property type="evidence" value="ECO:0007669"/>
    <property type="project" value="TreeGrafter"/>
</dbReference>
<dbReference type="InterPro" id="IPR029064">
    <property type="entry name" value="Ribosomal_eL30-like_sf"/>
</dbReference>
<accession>A0A1Y3AV01</accession>
<feature type="non-terminal residue" evidence="7">
    <location>
        <position position="1"/>
    </location>
</feature>
<dbReference type="InterPro" id="IPR042226">
    <property type="entry name" value="eFR1_2_sf"/>
</dbReference>
<dbReference type="PANTHER" id="PTHR10853">
    <property type="entry name" value="PELOTA"/>
    <property type="match status" value="1"/>
</dbReference>
<dbReference type="SUPFAM" id="SSF53137">
    <property type="entry name" value="Translational machinery components"/>
    <property type="match status" value="1"/>
</dbReference>
<dbReference type="Pfam" id="PF03465">
    <property type="entry name" value="eRF1_3"/>
    <property type="match status" value="1"/>
</dbReference>
<sequence>NDNKTILDNRSKFILCHSSSGFKHSLKEVLADPLLQNRLADTKAAKEMKALQDFQRMLMQDPSRAFYGRRHIERAIEAQAIETLLISDRLFRYKDVSIRKKYIEIVDQVRRLGGDVRIFSSLHVSGERK</sequence>
<dbReference type="InterPro" id="IPR004405">
    <property type="entry name" value="TF_pelota"/>
</dbReference>
<evidence type="ECO:0000256" key="2">
    <source>
        <dbReference type="ARBA" id="ARBA00004496"/>
    </source>
</evidence>
<keyword evidence="4" id="KW-0963">Cytoplasm</keyword>
<evidence type="ECO:0000313" key="7">
    <source>
        <dbReference type="EMBL" id="OTF71015.1"/>
    </source>
</evidence>
<dbReference type="SUPFAM" id="SSF55315">
    <property type="entry name" value="L30e-like"/>
    <property type="match status" value="1"/>
</dbReference>
<dbReference type="GO" id="GO:0070481">
    <property type="term" value="P:nuclear-transcribed mRNA catabolic process, non-stop decay"/>
    <property type="evidence" value="ECO:0007669"/>
    <property type="project" value="InterPro"/>
</dbReference>
<dbReference type="AlphaFoldDB" id="A0A1Y3AV01"/>
<dbReference type="GO" id="GO:0032790">
    <property type="term" value="P:ribosome disassembly"/>
    <property type="evidence" value="ECO:0007669"/>
    <property type="project" value="TreeGrafter"/>
</dbReference>
<feature type="domain" description="eRF1" evidence="6">
    <location>
        <begin position="45"/>
        <end position="127"/>
    </location>
</feature>
<gene>
    <name evidence="7" type="ORF">BLA29_013882</name>
</gene>
<dbReference type="FunFam" id="3.30.1330.30:FF:000008">
    <property type="entry name" value="Protein pelota homolog"/>
    <property type="match status" value="1"/>
</dbReference>
<evidence type="ECO:0000313" key="8">
    <source>
        <dbReference type="Proteomes" id="UP000194236"/>
    </source>
</evidence>
<proteinExistence type="inferred from homology"/>
<dbReference type="Gene3D" id="3.30.1330.30">
    <property type="match status" value="1"/>
</dbReference>
<dbReference type="OrthoDB" id="10249111at2759"/>
<reference evidence="7 8" key="1">
    <citation type="submission" date="2017-03" db="EMBL/GenBank/DDBJ databases">
        <title>Genome Survey of Euroglyphus maynei.</title>
        <authorList>
            <person name="Arlian L.G."/>
            <person name="Morgan M.S."/>
            <person name="Rider S.D."/>
        </authorList>
    </citation>
    <scope>NUCLEOTIDE SEQUENCE [LARGE SCALE GENOMIC DNA]</scope>
    <source>
        <strain evidence="7">Arlian Lab</strain>
        <tissue evidence="7">Whole body</tissue>
    </source>
</reference>
<comment type="subcellular location">
    <subcellularLocation>
        <location evidence="2">Cytoplasm</location>
    </subcellularLocation>
</comment>
<dbReference type="PANTHER" id="PTHR10853:SF0">
    <property type="entry name" value="PROTEIN PELOTA HOMOLOG"/>
    <property type="match status" value="1"/>
</dbReference>
<comment type="similarity">
    <text evidence="3">Belongs to the eukaryotic release factor 1 family. Pelota subfamily.</text>
</comment>
<evidence type="ECO:0000256" key="3">
    <source>
        <dbReference type="ARBA" id="ARBA00009504"/>
    </source>
</evidence>
<dbReference type="GO" id="GO:0005737">
    <property type="term" value="C:cytoplasm"/>
    <property type="evidence" value="ECO:0007669"/>
    <property type="project" value="UniProtKB-SubCell"/>
</dbReference>
<evidence type="ECO:0000256" key="1">
    <source>
        <dbReference type="ARBA" id="ARBA00001968"/>
    </source>
</evidence>
<dbReference type="EMBL" id="MUJZ01062935">
    <property type="protein sequence ID" value="OTF71015.1"/>
    <property type="molecule type" value="Genomic_DNA"/>
</dbReference>
<dbReference type="InterPro" id="IPR005142">
    <property type="entry name" value="eRF1_3"/>
</dbReference>
<protein>
    <recommendedName>
        <fullName evidence="6">eRF1 domain-containing protein</fullName>
    </recommendedName>
</protein>
<keyword evidence="8" id="KW-1185">Reference proteome</keyword>
<evidence type="ECO:0000256" key="4">
    <source>
        <dbReference type="ARBA" id="ARBA00022490"/>
    </source>
</evidence>
<dbReference type="GO" id="GO:0070966">
    <property type="term" value="P:nuclear-transcribed mRNA catabolic process, no-go decay"/>
    <property type="evidence" value="ECO:0007669"/>
    <property type="project" value="InterPro"/>
</dbReference>
<organism evidence="7 8">
    <name type="scientific">Euroglyphus maynei</name>
    <name type="common">Mayne's house dust mite</name>
    <dbReference type="NCBI Taxonomy" id="6958"/>
    <lineage>
        <taxon>Eukaryota</taxon>
        <taxon>Metazoa</taxon>
        <taxon>Ecdysozoa</taxon>
        <taxon>Arthropoda</taxon>
        <taxon>Chelicerata</taxon>
        <taxon>Arachnida</taxon>
        <taxon>Acari</taxon>
        <taxon>Acariformes</taxon>
        <taxon>Sarcoptiformes</taxon>
        <taxon>Astigmata</taxon>
        <taxon>Psoroptidia</taxon>
        <taxon>Analgoidea</taxon>
        <taxon>Pyroglyphidae</taxon>
        <taxon>Pyroglyphinae</taxon>
        <taxon>Euroglyphus</taxon>
    </lineage>
</organism>